<proteinExistence type="predicted"/>
<accession>A0AAE1A6M4</accession>
<organism evidence="2 3">
    <name type="scientific">Elysia crispata</name>
    <name type="common">lettuce slug</name>
    <dbReference type="NCBI Taxonomy" id="231223"/>
    <lineage>
        <taxon>Eukaryota</taxon>
        <taxon>Metazoa</taxon>
        <taxon>Spiralia</taxon>
        <taxon>Lophotrochozoa</taxon>
        <taxon>Mollusca</taxon>
        <taxon>Gastropoda</taxon>
        <taxon>Heterobranchia</taxon>
        <taxon>Euthyneura</taxon>
        <taxon>Panpulmonata</taxon>
        <taxon>Sacoglossa</taxon>
        <taxon>Placobranchoidea</taxon>
        <taxon>Plakobranchidae</taxon>
        <taxon>Elysia</taxon>
    </lineage>
</organism>
<feature type="compositionally biased region" description="Basic and acidic residues" evidence="1">
    <location>
        <begin position="1"/>
        <end position="41"/>
    </location>
</feature>
<dbReference type="Proteomes" id="UP001283361">
    <property type="component" value="Unassembled WGS sequence"/>
</dbReference>
<gene>
    <name evidence="2" type="ORF">RRG08_051256</name>
</gene>
<dbReference type="EMBL" id="JAWDGP010002565">
    <property type="protein sequence ID" value="KAK3781957.1"/>
    <property type="molecule type" value="Genomic_DNA"/>
</dbReference>
<feature type="region of interest" description="Disordered" evidence="1">
    <location>
        <begin position="1"/>
        <end position="55"/>
    </location>
</feature>
<evidence type="ECO:0000256" key="1">
    <source>
        <dbReference type="SAM" id="MobiDB-lite"/>
    </source>
</evidence>
<keyword evidence="3" id="KW-1185">Reference proteome</keyword>
<reference evidence="2" key="1">
    <citation type="journal article" date="2023" name="G3 (Bethesda)">
        <title>A reference genome for the long-term kleptoplast-retaining sea slug Elysia crispata morphotype clarki.</title>
        <authorList>
            <person name="Eastman K.E."/>
            <person name="Pendleton A.L."/>
            <person name="Shaikh M.A."/>
            <person name="Suttiyut T."/>
            <person name="Ogas R."/>
            <person name="Tomko P."/>
            <person name="Gavelis G."/>
            <person name="Widhalm J.R."/>
            <person name="Wisecaver J.H."/>
        </authorList>
    </citation>
    <scope>NUCLEOTIDE SEQUENCE</scope>
    <source>
        <strain evidence="2">ECLA1</strain>
    </source>
</reference>
<evidence type="ECO:0000313" key="3">
    <source>
        <dbReference type="Proteomes" id="UP001283361"/>
    </source>
</evidence>
<sequence length="82" mass="9310">MESRRLGEHKMMSSRSSYERPELQYGAADHEWKKEGEDRSDTAQNGDGMHEKKSKKLRLFSDHLLIVSSPSPPKPTVVSAII</sequence>
<dbReference type="AlphaFoldDB" id="A0AAE1A6M4"/>
<comment type="caution">
    <text evidence="2">The sequence shown here is derived from an EMBL/GenBank/DDBJ whole genome shotgun (WGS) entry which is preliminary data.</text>
</comment>
<protein>
    <submittedName>
        <fullName evidence="2">Uncharacterized protein</fullName>
    </submittedName>
</protein>
<evidence type="ECO:0000313" key="2">
    <source>
        <dbReference type="EMBL" id="KAK3781957.1"/>
    </source>
</evidence>
<name>A0AAE1A6M4_9GAST</name>